<accession>A0A1Y1YDJ9</accession>
<dbReference type="EMBL" id="MCFA01000263">
    <property type="protein sequence ID" value="ORX96121.1"/>
    <property type="molecule type" value="Genomic_DNA"/>
</dbReference>
<name>A0A1Y1YDJ9_9PLEO</name>
<evidence type="ECO:0000313" key="2">
    <source>
        <dbReference type="Proteomes" id="UP000193144"/>
    </source>
</evidence>
<proteinExistence type="predicted"/>
<comment type="caution">
    <text evidence="1">The sequence shown here is derived from an EMBL/GenBank/DDBJ whole genome shotgun (WGS) entry which is preliminary data.</text>
</comment>
<evidence type="ECO:0000313" key="1">
    <source>
        <dbReference type="EMBL" id="ORX96121.1"/>
    </source>
</evidence>
<sequence length="63" mass="7242">ADILTAVQNEPPLSELLAYFKRLKEGSINWSKETFIKGMLLFANVCGCERAKYYLNLIKGMHY</sequence>
<dbReference type="Proteomes" id="UP000193144">
    <property type="component" value="Unassembled WGS sequence"/>
</dbReference>
<reference evidence="1 2" key="1">
    <citation type="submission" date="2016-07" db="EMBL/GenBank/DDBJ databases">
        <title>Pervasive Adenine N6-methylation of Active Genes in Fungi.</title>
        <authorList>
            <consortium name="DOE Joint Genome Institute"/>
            <person name="Mondo S.J."/>
            <person name="Dannebaum R.O."/>
            <person name="Kuo R.C."/>
            <person name="Labutti K."/>
            <person name="Haridas S."/>
            <person name="Kuo A."/>
            <person name="Salamov A."/>
            <person name="Ahrendt S.R."/>
            <person name="Lipzen A."/>
            <person name="Sullivan W."/>
            <person name="Andreopoulos W.B."/>
            <person name="Clum A."/>
            <person name="Lindquist E."/>
            <person name="Daum C."/>
            <person name="Ramamoorthy G.K."/>
            <person name="Gryganskyi A."/>
            <person name="Culley D."/>
            <person name="Magnuson J.K."/>
            <person name="James T.Y."/>
            <person name="O'Malley M.A."/>
            <person name="Stajich J.E."/>
            <person name="Spatafora J.W."/>
            <person name="Visel A."/>
            <person name="Grigoriev I.V."/>
        </authorList>
    </citation>
    <scope>NUCLEOTIDE SEQUENCE [LARGE SCALE GENOMIC DNA]</scope>
    <source>
        <strain evidence="1 2">CBS 115471</strain>
    </source>
</reference>
<protein>
    <submittedName>
        <fullName evidence="1">Uncharacterized protein</fullName>
    </submittedName>
</protein>
<feature type="non-terminal residue" evidence="1">
    <location>
        <position position="1"/>
    </location>
</feature>
<keyword evidence="2" id="KW-1185">Reference proteome</keyword>
<gene>
    <name evidence="1" type="ORF">BCR34DRAFT_497966</name>
</gene>
<organism evidence="1 2">
    <name type="scientific">Clohesyomyces aquaticus</name>
    <dbReference type="NCBI Taxonomy" id="1231657"/>
    <lineage>
        <taxon>Eukaryota</taxon>
        <taxon>Fungi</taxon>
        <taxon>Dikarya</taxon>
        <taxon>Ascomycota</taxon>
        <taxon>Pezizomycotina</taxon>
        <taxon>Dothideomycetes</taxon>
        <taxon>Pleosporomycetidae</taxon>
        <taxon>Pleosporales</taxon>
        <taxon>Lindgomycetaceae</taxon>
        <taxon>Clohesyomyces</taxon>
    </lineage>
</organism>
<dbReference type="AlphaFoldDB" id="A0A1Y1YDJ9"/>